<dbReference type="GO" id="GO:0031177">
    <property type="term" value="F:phosphopantetheine binding"/>
    <property type="evidence" value="ECO:0007669"/>
    <property type="project" value="InterPro"/>
</dbReference>
<dbReference type="Gene3D" id="1.10.1200.10">
    <property type="entry name" value="ACP-like"/>
    <property type="match status" value="1"/>
</dbReference>
<dbReference type="InterPro" id="IPR020806">
    <property type="entry name" value="PKS_PP-bd"/>
</dbReference>
<reference evidence="4 5" key="1">
    <citation type="submission" date="2020-04" db="EMBL/GenBank/DDBJ databases">
        <authorList>
            <person name="Yin C."/>
        </authorList>
    </citation>
    <scope>NUCLEOTIDE SEQUENCE [LARGE SCALE GENOMIC DNA]</scope>
    <source>
        <strain evidence="4 5">Ae27</strain>
    </source>
</reference>
<dbReference type="InterPro" id="IPR036736">
    <property type="entry name" value="ACP-like_sf"/>
</dbReference>
<dbReference type="InterPro" id="IPR013968">
    <property type="entry name" value="PKS_KR"/>
</dbReference>
<evidence type="ECO:0000259" key="3">
    <source>
        <dbReference type="PROSITE" id="PS50075"/>
    </source>
</evidence>
<dbReference type="InterPro" id="IPR050091">
    <property type="entry name" value="PKS_NRPS_Biosynth_Enz"/>
</dbReference>
<feature type="domain" description="Carrier" evidence="3">
    <location>
        <begin position="195"/>
        <end position="271"/>
    </location>
</feature>
<dbReference type="SUPFAM" id="SSF51735">
    <property type="entry name" value="NAD(P)-binding Rossmann-fold domains"/>
    <property type="match status" value="1"/>
</dbReference>
<dbReference type="SMART" id="SM00822">
    <property type="entry name" value="PKS_KR"/>
    <property type="match status" value="1"/>
</dbReference>
<dbReference type="SMART" id="SM00823">
    <property type="entry name" value="PKS_PP"/>
    <property type="match status" value="1"/>
</dbReference>
<accession>A0A847S1E3</accession>
<dbReference type="SUPFAM" id="SSF47336">
    <property type="entry name" value="ACP-like"/>
    <property type="match status" value="1"/>
</dbReference>
<dbReference type="GO" id="GO:0005737">
    <property type="term" value="C:cytoplasm"/>
    <property type="evidence" value="ECO:0007669"/>
    <property type="project" value="TreeGrafter"/>
</dbReference>
<dbReference type="GO" id="GO:0071770">
    <property type="term" value="P:DIM/DIP cell wall layer assembly"/>
    <property type="evidence" value="ECO:0007669"/>
    <property type="project" value="TreeGrafter"/>
</dbReference>
<keyword evidence="2" id="KW-0597">Phosphoprotein</keyword>
<dbReference type="GO" id="GO:0005886">
    <property type="term" value="C:plasma membrane"/>
    <property type="evidence" value="ECO:0007669"/>
    <property type="project" value="TreeGrafter"/>
</dbReference>
<dbReference type="GO" id="GO:0004312">
    <property type="term" value="F:fatty acid synthase activity"/>
    <property type="evidence" value="ECO:0007669"/>
    <property type="project" value="TreeGrafter"/>
</dbReference>
<dbReference type="InterPro" id="IPR009081">
    <property type="entry name" value="PP-bd_ACP"/>
</dbReference>
<sequence length="328" mass="35466">CDVGDAASVASLISWVQDNYGELHGIIHAAGVVRDSFIINKTAASASAVLSAKIGGVRHLDEASASCRLDFMILFSSLSGVTGNIGQGDYAAANAYLDDYALYRNELVKAGARSGRTQSIAWPLWASEGMQVDEESARYLEREWGMQPLPASSGLALFDRLLQQGHEQVVVFHGKKGLATMEQQFQTSANTSGKKANTVSLEYIRVLVSEELKLPLLKLDPDAAFEQYGIDSVLIHKLTNRLEVSFGKLPRTLFFEYQTLRELADYFAAHHAAKLSALTGGVNSREELPVAPLATSPSVSRAAGSKDIAIVGLSGRYPGARNIGEFWD</sequence>
<dbReference type="Pfam" id="PF00550">
    <property type="entry name" value="PP-binding"/>
    <property type="match status" value="1"/>
</dbReference>
<keyword evidence="1" id="KW-0596">Phosphopantetheine</keyword>
<feature type="non-terminal residue" evidence="4">
    <location>
        <position position="1"/>
    </location>
</feature>
<evidence type="ECO:0000256" key="2">
    <source>
        <dbReference type="ARBA" id="ARBA00022553"/>
    </source>
</evidence>
<organism evidence="4 5">
    <name type="scientific">Chitinophaga varians</name>
    <dbReference type="NCBI Taxonomy" id="2202339"/>
    <lineage>
        <taxon>Bacteria</taxon>
        <taxon>Pseudomonadati</taxon>
        <taxon>Bacteroidota</taxon>
        <taxon>Chitinophagia</taxon>
        <taxon>Chitinophagales</taxon>
        <taxon>Chitinophagaceae</taxon>
        <taxon>Chitinophaga</taxon>
    </lineage>
</organism>
<dbReference type="GO" id="GO:0006633">
    <property type="term" value="P:fatty acid biosynthetic process"/>
    <property type="evidence" value="ECO:0007669"/>
    <property type="project" value="TreeGrafter"/>
</dbReference>
<feature type="non-terminal residue" evidence="4">
    <location>
        <position position="328"/>
    </location>
</feature>
<evidence type="ECO:0000313" key="4">
    <source>
        <dbReference type="EMBL" id="NLR69242.1"/>
    </source>
</evidence>
<dbReference type="InterPro" id="IPR036291">
    <property type="entry name" value="NAD(P)-bd_dom_sf"/>
</dbReference>
<comment type="caution">
    <text evidence="4">The sequence shown here is derived from an EMBL/GenBank/DDBJ whole genome shotgun (WGS) entry which is preliminary data.</text>
</comment>
<dbReference type="PANTHER" id="PTHR43775:SF37">
    <property type="entry name" value="SI:DKEY-61P9.11"/>
    <property type="match status" value="1"/>
</dbReference>
<dbReference type="AlphaFoldDB" id="A0A847S1E3"/>
<dbReference type="InterPro" id="IPR057326">
    <property type="entry name" value="KR_dom"/>
</dbReference>
<evidence type="ECO:0000256" key="1">
    <source>
        <dbReference type="ARBA" id="ARBA00022450"/>
    </source>
</evidence>
<dbReference type="PROSITE" id="PS50075">
    <property type="entry name" value="CARRIER"/>
    <property type="match status" value="1"/>
</dbReference>
<name>A0A847S1E3_9BACT</name>
<dbReference type="EMBL" id="JABAIA010000017">
    <property type="protein sequence ID" value="NLR69242.1"/>
    <property type="molecule type" value="Genomic_DNA"/>
</dbReference>
<dbReference type="Proteomes" id="UP000570474">
    <property type="component" value="Unassembled WGS sequence"/>
</dbReference>
<proteinExistence type="predicted"/>
<protein>
    <submittedName>
        <fullName evidence="4">KR domain-containing protein</fullName>
    </submittedName>
</protein>
<keyword evidence="5" id="KW-1185">Reference proteome</keyword>
<dbReference type="PANTHER" id="PTHR43775">
    <property type="entry name" value="FATTY ACID SYNTHASE"/>
    <property type="match status" value="1"/>
</dbReference>
<gene>
    <name evidence="4" type="ORF">HGH92_33415</name>
</gene>
<dbReference type="Pfam" id="PF08659">
    <property type="entry name" value="KR"/>
    <property type="match status" value="1"/>
</dbReference>
<dbReference type="RefSeq" id="WP_168875204.1">
    <property type="nucleotide sequence ID" value="NZ_JABAIA010000017.1"/>
</dbReference>
<dbReference type="Gene3D" id="3.40.50.720">
    <property type="entry name" value="NAD(P)-binding Rossmann-like Domain"/>
    <property type="match status" value="1"/>
</dbReference>
<evidence type="ECO:0000313" key="5">
    <source>
        <dbReference type="Proteomes" id="UP000570474"/>
    </source>
</evidence>